<dbReference type="Gene3D" id="3.30.450.40">
    <property type="match status" value="1"/>
</dbReference>
<dbReference type="Proteomes" id="UP001267710">
    <property type="component" value="Unassembled WGS sequence"/>
</dbReference>
<dbReference type="Pfam" id="PF01614">
    <property type="entry name" value="IclR_C"/>
    <property type="match status" value="1"/>
</dbReference>
<dbReference type="Pfam" id="PF09339">
    <property type="entry name" value="HTH_IclR"/>
    <property type="match status" value="1"/>
</dbReference>
<keyword evidence="2 6" id="KW-0238">DNA-binding</keyword>
<dbReference type="InterPro" id="IPR005471">
    <property type="entry name" value="Tscrpt_reg_IclR_N"/>
</dbReference>
<dbReference type="Gene3D" id="1.10.10.10">
    <property type="entry name" value="Winged helix-like DNA-binding domain superfamily/Winged helix DNA-binding domain"/>
    <property type="match status" value="1"/>
</dbReference>
<dbReference type="SUPFAM" id="SSF46785">
    <property type="entry name" value="Winged helix' DNA-binding domain"/>
    <property type="match status" value="1"/>
</dbReference>
<dbReference type="GO" id="GO:0003677">
    <property type="term" value="F:DNA binding"/>
    <property type="evidence" value="ECO:0007669"/>
    <property type="project" value="UniProtKB-KW"/>
</dbReference>
<evidence type="ECO:0000259" key="4">
    <source>
        <dbReference type="PROSITE" id="PS51077"/>
    </source>
</evidence>
<dbReference type="RefSeq" id="WP_309826102.1">
    <property type="nucleotide sequence ID" value="NZ_JAVIZX010000001.1"/>
</dbReference>
<keyword evidence="3" id="KW-0804">Transcription</keyword>
<keyword evidence="1" id="KW-0805">Transcription regulation</keyword>
<feature type="domain" description="IclR-ED" evidence="5">
    <location>
        <begin position="77"/>
        <end position="259"/>
    </location>
</feature>
<dbReference type="SMART" id="SM00346">
    <property type="entry name" value="HTH_ICLR"/>
    <property type="match status" value="1"/>
</dbReference>
<evidence type="ECO:0000256" key="1">
    <source>
        <dbReference type="ARBA" id="ARBA00023015"/>
    </source>
</evidence>
<accession>A0ABU1I6Z1</accession>
<proteinExistence type="predicted"/>
<evidence type="ECO:0000313" key="7">
    <source>
        <dbReference type="Proteomes" id="UP001267710"/>
    </source>
</evidence>
<evidence type="ECO:0000259" key="5">
    <source>
        <dbReference type="PROSITE" id="PS51078"/>
    </source>
</evidence>
<organism evidence="6 7">
    <name type="scientific">Paracidovorax wautersii</name>
    <dbReference type="NCBI Taxonomy" id="1177982"/>
    <lineage>
        <taxon>Bacteria</taxon>
        <taxon>Pseudomonadati</taxon>
        <taxon>Pseudomonadota</taxon>
        <taxon>Betaproteobacteria</taxon>
        <taxon>Burkholderiales</taxon>
        <taxon>Comamonadaceae</taxon>
        <taxon>Paracidovorax</taxon>
    </lineage>
</organism>
<keyword evidence="7" id="KW-1185">Reference proteome</keyword>
<reference evidence="6 7" key="1">
    <citation type="submission" date="2023-08" db="EMBL/GenBank/DDBJ databases">
        <title>Functional and genomic diversity of the sorghum phyllosphere microbiome.</title>
        <authorList>
            <person name="Shade A."/>
        </authorList>
    </citation>
    <scope>NUCLEOTIDE SEQUENCE [LARGE SCALE GENOMIC DNA]</scope>
    <source>
        <strain evidence="6 7">SORGH_AS_0335</strain>
    </source>
</reference>
<evidence type="ECO:0000256" key="3">
    <source>
        <dbReference type="ARBA" id="ARBA00023163"/>
    </source>
</evidence>
<dbReference type="InterPro" id="IPR036388">
    <property type="entry name" value="WH-like_DNA-bd_sf"/>
</dbReference>
<evidence type="ECO:0000313" key="6">
    <source>
        <dbReference type="EMBL" id="MDR6212985.1"/>
    </source>
</evidence>
<sequence length="264" mass="27667">MPAAAPHDRRDGAQSIRRAVAVLRIVAAGQEHGVRLTDVAGATGLNRPTAHRILRALVGEGAVEHDAATRRYRIGREVSLMGLARPAGLPLRSLAAPYLRALSEELGDTCFLTIRNGDDSVCLDRALGSYPIKVLSIEVGARRLLGVGVSGVVLLAALDYPEAVQIMERNAGRLRGLRLQAAEILERGAQARVQGYAYAANGVVRGTRAVAVPVRTPAGKTVAGIAVTTISSRLPEARLQTVVGAMQACAARIGAAVSERALPA</sequence>
<feature type="domain" description="HTH iclR-type" evidence="4">
    <location>
        <begin position="13"/>
        <end position="76"/>
    </location>
</feature>
<evidence type="ECO:0000256" key="2">
    <source>
        <dbReference type="ARBA" id="ARBA00023125"/>
    </source>
</evidence>
<comment type="caution">
    <text evidence="6">The sequence shown here is derived from an EMBL/GenBank/DDBJ whole genome shotgun (WGS) entry which is preliminary data.</text>
</comment>
<dbReference type="PANTHER" id="PTHR30136">
    <property type="entry name" value="HELIX-TURN-HELIX TRANSCRIPTIONAL REGULATOR, ICLR FAMILY"/>
    <property type="match status" value="1"/>
</dbReference>
<dbReference type="PROSITE" id="PS51077">
    <property type="entry name" value="HTH_ICLR"/>
    <property type="match status" value="1"/>
</dbReference>
<dbReference type="SUPFAM" id="SSF55781">
    <property type="entry name" value="GAF domain-like"/>
    <property type="match status" value="1"/>
</dbReference>
<name>A0ABU1I6Z1_9BURK</name>
<gene>
    <name evidence="6" type="ORF">QE399_000674</name>
</gene>
<dbReference type="PROSITE" id="PS51078">
    <property type="entry name" value="ICLR_ED"/>
    <property type="match status" value="1"/>
</dbReference>
<dbReference type="EMBL" id="JAVIZX010000001">
    <property type="protein sequence ID" value="MDR6212985.1"/>
    <property type="molecule type" value="Genomic_DNA"/>
</dbReference>
<dbReference type="InterPro" id="IPR050707">
    <property type="entry name" value="HTH_MetabolicPath_Reg"/>
</dbReference>
<dbReference type="PANTHER" id="PTHR30136:SF39">
    <property type="entry name" value="TRANSCRIPTIONAL REGULATORY PROTEIN"/>
    <property type="match status" value="1"/>
</dbReference>
<protein>
    <submittedName>
        <fullName evidence="6">DNA-binding IclR family transcriptional regulator</fullName>
    </submittedName>
</protein>
<dbReference type="InterPro" id="IPR036390">
    <property type="entry name" value="WH_DNA-bd_sf"/>
</dbReference>
<dbReference type="InterPro" id="IPR029016">
    <property type="entry name" value="GAF-like_dom_sf"/>
</dbReference>
<dbReference type="InterPro" id="IPR014757">
    <property type="entry name" value="Tscrpt_reg_IclR_C"/>
</dbReference>